<protein>
    <submittedName>
        <fullName evidence="3">Uncharacterized protein</fullName>
    </submittedName>
</protein>
<dbReference type="Proteomes" id="UP000250086">
    <property type="component" value="Unassembled WGS sequence"/>
</dbReference>
<evidence type="ECO:0000313" key="3">
    <source>
        <dbReference type="EMBL" id="SPT69843.1"/>
    </source>
</evidence>
<dbReference type="RefSeq" id="WP_113743980.1">
    <property type="nucleotide sequence ID" value="NZ_UAPV01000001.1"/>
</dbReference>
<reference evidence="3 4" key="1">
    <citation type="submission" date="2018-06" db="EMBL/GenBank/DDBJ databases">
        <authorList>
            <consortium name="Pathogen Informatics"/>
            <person name="Doyle S."/>
        </authorList>
    </citation>
    <scope>NUCLEOTIDE SEQUENCE [LARGE SCALE GENOMIC DNA]</scope>
    <source>
        <strain evidence="3 4">NCTC13093</strain>
    </source>
</reference>
<feature type="signal peptide" evidence="2">
    <location>
        <begin position="1"/>
        <end position="22"/>
    </location>
</feature>
<gene>
    <name evidence="3" type="ORF">NCTC13093_01230</name>
</gene>
<feature type="compositionally biased region" description="Basic and acidic residues" evidence="1">
    <location>
        <begin position="307"/>
        <end position="317"/>
    </location>
</feature>
<evidence type="ECO:0000313" key="4">
    <source>
        <dbReference type="Proteomes" id="UP000250086"/>
    </source>
</evidence>
<keyword evidence="2" id="KW-0732">Signal</keyword>
<dbReference type="EMBL" id="UAPV01000001">
    <property type="protein sequence ID" value="SPT69843.1"/>
    <property type="molecule type" value="Genomic_DNA"/>
</dbReference>
<feature type="compositionally biased region" description="Basic and acidic residues" evidence="1">
    <location>
        <begin position="247"/>
        <end position="266"/>
    </location>
</feature>
<dbReference type="AlphaFoldDB" id="A0A2X0V7L4"/>
<accession>A0A2X0V7L4</accession>
<feature type="region of interest" description="Disordered" evidence="1">
    <location>
        <begin position="247"/>
        <end position="317"/>
    </location>
</feature>
<name>A0A2X0V7L4_9GAMM</name>
<keyword evidence="4" id="KW-1185">Reference proteome</keyword>
<proteinExistence type="predicted"/>
<organism evidence="3 4">
    <name type="scientific">Anaerobiospirillum thomasii</name>
    <dbReference type="NCBI Taxonomy" id="179995"/>
    <lineage>
        <taxon>Bacteria</taxon>
        <taxon>Pseudomonadati</taxon>
        <taxon>Pseudomonadota</taxon>
        <taxon>Gammaproteobacteria</taxon>
        <taxon>Aeromonadales</taxon>
        <taxon>Succinivibrionaceae</taxon>
        <taxon>Anaerobiospirillum</taxon>
    </lineage>
</organism>
<evidence type="ECO:0000256" key="1">
    <source>
        <dbReference type="SAM" id="MobiDB-lite"/>
    </source>
</evidence>
<sequence>MKRTALASFVALSLTCICAANANDRNSWQIGSEGTWTLNEDYAYESNKGSASHLLTLSESIEHREAKIRIQRNMVDSYTFSVGCMMQSKTPVLTLKVPPLDIGIMDQSNGYAFARFIVDNNEEFALRGQVQKNGGIVFAPMTADQDQKLSNLFLQLREGAILKVALLQGKGQAPRQYEIALDGFMAFSETVLKDCERLNQIALSTGRKFTPLPDYITKEPAGLAPKFFTLKKGGLLVNNQPVVEEDKKEEEVKIEPAVESKEKPEPLEFVPDGSAASIGPDGKPIITKSPEEKGDDNIGDLKAPSLEFDKDGNPVFN</sequence>
<feature type="chain" id="PRO_5015968326" evidence="2">
    <location>
        <begin position="23"/>
        <end position="317"/>
    </location>
</feature>
<evidence type="ECO:0000256" key="2">
    <source>
        <dbReference type="SAM" id="SignalP"/>
    </source>
</evidence>